<keyword evidence="1" id="KW-0812">Transmembrane</keyword>
<dbReference type="Proteomes" id="UP000008066">
    <property type="component" value="Unassembled WGS sequence"/>
</dbReference>
<reference evidence="2 3" key="1">
    <citation type="journal article" date="2011" name="Cell">
        <title>Insight into structure and assembly of the nuclear pore complex by utilizing the genome of a eukaryotic thermophile.</title>
        <authorList>
            <person name="Amlacher S."/>
            <person name="Sarges P."/>
            <person name="Flemming D."/>
            <person name="van Noort V."/>
            <person name="Kunze R."/>
            <person name="Devos D.P."/>
            <person name="Arumugam M."/>
            <person name="Bork P."/>
            <person name="Hurt E."/>
        </authorList>
    </citation>
    <scope>NUCLEOTIDE SEQUENCE [LARGE SCALE GENOMIC DNA]</scope>
    <source>
        <strain evidence="3">DSM 1495 / CBS 144.50 / IMI 039719</strain>
    </source>
</reference>
<evidence type="ECO:0000313" key="3">
    <source>
        <dbReference type="Proteomes" id="UP000008066"/>
    </source>
</evidence>
<proteinExistence type="predicted"/>
<dbReference type="RefSeq" id="XP_006697677.1">
    <property type="nucleotide sequence ID" value="XM_006697614.1"/>
</dbReference>
<protein>
    <submittedName>
        <fullName evidence="2">Uncharacterized protein</fullName>
    </submittedName>
</protein>
<organism evidence="3">
    <name type="scientific">Chaetomium thermophilum (strain DSM 1495 / CBS 144.50 / IMI 039719)</name>
    <name type="common">Thermochaetoides thermophila</name>
    <dbReference type="NCBI Taxonomy" id="759272"/>
    <lineage>
        <taxon>Eukaryota</taxon>
        <taxon>Fungi</taxon>
        <taxon>Dikarya</taxon>
        <taxon>Ascomycota</taxon>
        <taxon>Pezizomycotina</taxon>
        <taxon>Sordariomycetes</taxon>
        <taxon>Sordariomycetidae</taxon>
        <taxon>Sordariales</taxon>
        <taxon>Chaetomiaceae</taxon>
        <taxon>Thermochaetoides</taxon>
    </lineage>
</organism>
<dbReference type="EMBL" id="GL988048">
    <property type="protein sequence ID" value="EGS17095.1"/>
    <property type="molecule type" value="Genomic_DNA"/>
</dbReference>
<keyword evidence="3" id="KW-1185">Reference proteome</keyword>
<sequence>MDGLGVNFKKAVEGQASINRVASPIVTSSAVESAIFCTIDLNFLYVVGWFGFLYSNVTMEPSVIIIIFIILVDFKPGTRLVIKSARLSRIISFTATV</sequence>
<keyword evidence="1" id="KW-1133">Transmembrane helix</keyword>
<dbReference type="GeneID" id="18261462"/>
<evidence type="ECO:0000313" key="2">
    <source>
        <dbReference type="EMBL" id="EGS17095.1"/>
    </source>
</evidence>
<gene>
    <name evidence="2" type="ORF">CTHT_0074240</name>
</gene>
<feature type="transmembrane region" description="Helical" evidence="1">
    <location>
        <begin position="52"/>
        <end position="74"/>
    </location>
</feature>
<dbReference type="HOGENOM" id="CLU_2346505_0_0_1"/>
<evidence type="ECO:0000256" key="1">
    <source>
        <dbReference type="SAM" id="Phobius"/>
    </source>
</evidence>
<accession>G0SI25</accession>
<keyword evidence="1" id="KW-0472">Membrane</keyword>
<dbReference type="KEGG" id="cthr:CTHT_0074240"/>
<dbReference type="AlphaFoldDB" id="G0SI25"/>
<name>G0SI25_CHATD</name>